<evidence type="ECO:0000256" key="6">
    <source>
        <dbReference type="ARBA" id="ARBA00023121"/>
    </source>
</evidence>
<keyword evidence="10" id="KW-1185">Reference proteome</keyword>
<dbReference type="Gene3D" id="3.30.70.3490">
    <property type="match status" value="1"/>
</dbReference>
<dbReference type="PROSITE" id="PS50003">
    <property type="entry name" value="PH_DOMAIN"/>
    <property type="match status" value="1"/>
</dbReference>
<dbReference type="InterPro" id="IPR001849">
    <property type="entry name" value="PH_domain"/>
</dbReference>
<dbReference type="PANTHER" id="PTHR10972">
    <property type="entry name" value="OXYSTEROL-BINDING PROTEIN-RELATED"/>
    <property type="match status" value="1"/>
</dbReference>
<evidence type="ECO:0000256" key="3">
    <source>
        <dbReference type="ARBA" id="ARBA00022448"/>
    </source>
</evidence>
<evidence type="ECO:0000259" key="8">
    <source>
        <dbReference type="PROSITE" id="PS50003"/>
    </source>
</evidence>
<name>A0A8J5KDB6_ZINOF</name>
<sequence length="927" mass="105058">MFTPVASDPSRVLYVISMGTREMPHPLCCISLDLVGLGARSPAPADPPPRAGEGEAGPADSVTFCGALYKWTNIRKGWRLRWFSLHDGVLSYSKIARRDLATVPSGSRVRLIGNSSSMFSSSYSRGGCGCRQPRMPVRLVQLKGSPKHRMDGEDVASEIEQRDPEARTDRVETMPAGQKEGRNGKNVEYISAEGGKGGRGGRQLDLASANGSSLAAKELSGSSTMSPIRVFAGKATNALLLVVVVSRCFLILKLPAPRLKFFPFVVPLTLKRRKRVPAEFLCCNVWVTDNPMPIQLVHDAACLLFLFVSSQKIVTIQWDVLHISSFRESKTDDRRFYIFSPKKTLHLKTDSSQDRVAWIEALISASKEFSTSKQLFFMPTDVPFSTERLKDRMRAEGLDEAFIEDCEKIIHSEFAEYLRQFKLQFEDHLNTITFHQQLEEVDVEDMTNDSEVQLTNADFSSYRHEKSIESSTTVSSDDIEKQDLDELSDEDEIFFFDANECLDDPTTNYVCKVTASDASGRISKSENNSVATEMVRRREKLPEPVEMEKCVSLWSMIKNNVGKDLSKVCLPVYFNEPLSSLQKCFEDLEYSYLLDQAYEYGKKGDSLMRILNVAAFAASGYSSCDGRVCKPFNPLLGETYEAEFPEKGVRFISEKVSHHPMLIACHCEGRGWKFWGDSNLKSKFWGQSIQLDPVGILTLEFDDGEIFQWSKVTTTIYNLIVGKVYCNHHGTMNIRGNKEFSCTLKLREQTLLDCSPRQVQGYIEDTKGLKVASLLGKWDDSMYYSLDNAIWKSKTSNLSENATLLWKRNKLPDDPTRYNLTSFAITLNELTPGLKEKLPPTDSRLRPDQRYLENGEYEKANGEKLRLEQRQRQSKKLQENGWKPRWFLRDCENGTFHYIGGYWEAREKKEWVDCTDIFGELSTATNS</sequence>
<dbReference type="EMBL" id="JACMSC010000016">
    <property type="protein sequence ID" value="KAG6481711.1"/>
    <property type="molecule type" value="Genomic_DNA"/>
</dbReference>
<feature type="domain" description="PH" evidence="8">
    <location>
        <begin position="61"/>
        <end position="367"/>
    </location>
</feature>
<protein>
    <recommendedName>
        <fullName evidence="8">PH domain-containing protein</fullName>
    </recommendedName>
</protein>
<dbReference type="GO" id="GO:0005829">
    <property type="term" value="C:cytosol"/>
    <property type="evidence" value="ECO:0007669"/>
    <property type="project" value="TreeGrafter"/>
</dbReference>
<dbReference type="Gene3D" id="2.40.160.120">
    <property type="match status" value="1"/>
</dbReference>
<dbReference type="SUPFAM" id="SSF50729">
    <property type="entry name" value="PH domain-like"/>
    <property type="match status" value="1"/>
</dbReference>
<keyword evidence="4" id="KW-0175">Coiled coil</keyword>
<feature type="compositionally biased region" description="Basic and acidic residues" evidence="7">
    <location>
        <begin position="159"/>
        <end position="172"/>
    </location>
</feature>
<keyword evidence="6" id="KW-0446">Lipid-binding</keyword>
<dbReference type="SMART" id="SM00233">
    <property type="entry name" value="PH"/>
    <property type="match status" value="1"/>
</dbReference>
<evidence type="ECO:0000256" key="7">
    <source>
        <dbReference type="SAM" id="MobiDB-lite"/>
    </source>
</evidence>
<proteinExistence type="inferred from homology"/>
<dbReference type="FunFam" id="2.40.160.120:FF:000012">
    <property type="entry name" value="Oxysterol-binding protein-related protein 2A"/>
    <property type="match status" value="1"/>
</dbReference>
<evidence type="ECO:0000256" key="2">
    <source>
        <dbReference type="ARBA" id="ARBA00008842"/>
    </source>
</evidence>
<reference evidence="9 10" key="1">
    <citation type="submission" date="2020-08" db="EMBL/GenBank/DDBJ databases">
        <title>Plant Genome Project.</title>
        <authorList>
            <person name="Zhang R.-G."/>
        </authorList>
    </citation>
    <scope>NUCLEOTIDE SEQUENCE [LARGE SCALE GENOMIC DNA]</scope>
    <source>
        <tissue evidence="9">Rhizome</tissue>
    </source>
</reference>
<dbReference type="GO" id="GO:0016020">
    <property type="term" value="C:membrane"/>
    <property type="evidence" value="ECO:0007669"/>
    <property type="project" value="TreeGrafter"/>
</dbReference>
<dbReference type="InterPro" id="IPR037239">
    <property type="entry name" value="OSBP_sf"/>
</dbReference>
<dbReference type="InterPro" id="IPR000648">
    <property type="entry name" value="Oxysterol-bd"/>
</dbReference>
<evidence type="ECO:0000313" key="9">
    <source>
        <dbReference type="EMBL" id="KAG6481711.1"/>
    </source>
</evidence>
<keyword evidence="5" id="KW-0445">Lipid transport</keyword>
<dbReference type="SUPFAM" id="SSF144000">
    <property type="entry name" value="Oxysterol-binding protein-like"/>
    <property type="match status" value="1"/>
</dbReference>
<dbReference type="GO" id="GO:0032934">
    <property type="term" value="F:sterol binding"/>
    <property type="evidence" value="ECO:0007669"/>
    <property type="project" value="TreeGrafter"/>
</dbReference>
<comment type="similarity">
    <text evidence="2">Belongs to the OSBP family.</text>
</comment>
<evidence type="ECO:0000256" key="4">
    <source>
        <dbReference type="ARBA" id="ARBA00023054"/>
    </source>
</evidence>
<dbReference type="Gene3D" id="2.30.29.30">
    <property type="entry name" value="Pleckstrin-homology domain (PH domain)/Phosphotyrosine-binding domain (PTB)"/>
    <property type="match status" value="2"/>
</dbReference>
<dbReference type="AlphaFoldDB" id="A0A8J5KDB6"/>
<dbReference type="FunFam" id="3.30.70.3490:FF:000013">
    <property type="entry name" value="Oxysterol-binding protein-related protein 2A"/>
    <property type="match status" value="1"/>
</dbReference>
<dbReference type="InterPro" id="IPR011993">
    <property type="entry name" value="PH-like_dom_sf"/>
</dbReference>
<accession>A0A8J5KDB6</accession>
<evidence type="ECO:0000256" key="1">
    <source>
        <dbReference type="ARBA" id="ARBA00003361"/>
    </source>
</evidence>
<dbReference type="PANTHER" id="PTHR10972:SF88">
    <property type="entry name" value="OXYSTEROL-BINDING PROTEIN-RELATED PROTEIN 2B"/>
    <property type="match status" value="1"/>
</dbReference>
<organism evidence="9 10">
    <name type="scientific">Zingiber officinale</name>
    <name type="common">Ginger</name>
    <name type="synonym">Amomum zingiber</name>
    <dbReference type="NCBI Taxonomy" id="94328"/>
    <lineage>
        <taxon>Eukaryota</taxon>
        <taxon>Viridiplantae</taxon>
        <taxon>Streptophyta</taxon>
        <taxon>Embryophyta</taxon>
        <taxon>Tracheophyta</taxon>
        <taxon>Spermatophyta</taxon>
        <taxon>Magnoliopsida</taxon>
        <taxon>Liliopsida</taxon>
        <taxon>Zingiberales</taxon>
        <taxon>Zingiberaceae</taxon>
        <taxon>Zingiber</taxon>
    </lineage>
</organism>
<comment type="caution">
    <text evidence="9">The sequence shown here is derived from an EMBL/GenBank/DDBJ whole genome shotgun (WGS) entry which is preliminary data.</text>
</comment>
<evidence type="ECO:0000256" key="5">
    <source>
        <dbReference type="ARBA" id="ARBA00023055"/>
    </source>
</evidence>
<comment type="function">
    <text evidence="1">May be involved in the transport of sterols.</text>
</comment>
<evidence type="ECO:0000313" key="10">
    <source>
        <dbReference type="Proteomes" id="UP000734854"/>
    </source>
</evidence>
<feature type="region of interest" description="Disordered" evidence="7">
    <location>
        <begin position="145"/>
        <end position="182"/>
    </location>
</feature>
<dbReference type="Pfam" id="PF01237">
    <property type="entry name" value="Oxysterol_BP"/>
    <property type="match status" value="1"/>
</dbReference>
<dbReference type="Proteomes" id="UP000734854">
    <property type="component" value="Unassembled WGS sequence"/>
</dbReference>
<gene>
    <name evidence="9" type="ORF">ZIOFF_058330</name>
</gene>
<keyword evidence="3" id="KW-0813">Transport</keyword>
<dbReference type="GO" id="GO:0006869">
    <property type="term" value="P:lipid transport"/>
    <property type="evidence" value="ECO:0007669"/>
    <property type="project" value="UniProtKB-KW"/>
</dbReference>